<gene>
    <name evidence="4" type="ORF">EXIGLDRAFT_622609</name>
</gene>
<dbReference type="OrthoDB" id="162969at2759"/>
<evidence type="ECO:0000313" key="5">
    <source>
        <dbReference type="Proteomes" id="UP000077266"/>
    </source>
</evidence>
<dbReference type="InterPro" id="IPR050863">
    <property type="entry name" value="CenT-Element_Derived"/>
</dbReference>
<proteinExistence type="predicted"/>
<protein>
    <submittedName>
        <fullName evidence="4">DDE-domain-containing protein</fullName>
    </submittedName>
</protein>
<evidence type="ECO:0000259" key="3">
    <source>
        <dbReference type="PROSITE" id="PS51253"/>
    </source>
</evidence>
<evidence type="ECO:0000256" key="1">
    <source>
        <dbReference type="ARBA" id="ARBA00023125"/>
    </source>
</evidence>
<name>A0A165E0H7_EXIGL</name>
<dbReference type="GO" id="GO:0005634">
    <property type="term" value="C:nucleus"/>
    <property type="evidence" value="ECO:0007669"/>
    <property type="project" value="TreeGrafter"/>
</dbReference>
<sequence>MPKDSTKKVSKTSRALPVTAAGSAVASGSDAPRRKPRANPGPTGPRKRKEKVVETKSSTLETGQNLTLGEWIDVLKFCEEHPAMTQNDIVTHFRALGFKFTQASLSKKLRRKAELLARANETPNALETKRPRVVTCPEVERALVLWFQHMESRGEVVSGPMLLEKRRRFEDQFDIPKEQRLTGDGWMASFKRAYGIKEHRRHGEAGSVNDDDAEAERVRLRKKLEEYEPHNRFNGDEGGLFAYAQPDRGLSTKQMSGKKSSKFRITVFFVCNSTGTEKEPLMFIGKSAKPRCFKHVSAAQRKKFYYRNNKKAWMTAVLFEEWVKQFDRKMRAQKRKVILLLDNFSGHDIGYKPTNVDIEFLAPNMTSRIQPLDAGVIRAFKAHYRRAFCMRALDADDAGEDDIWKLNLWEAMCMARDSWDVISGDTIRNCWLHTELRKKDKAARQGRATRTQTVITDAERDLQEKINELARRKLIRNALTADEFLDFVEERFIGDGVHELLTDEQIVAAVRAERASKAAEGNGSESGDESDDEEPTTHLPIDAIIALCTQLEAACVARGVENASALRSELLKVKRELRQTELKTAKQLTIDGFLAKAQPQTGVDDVMSVDEVDGDTVGGSSVVE</sequence>
<dbReference type="AlphaFoldDB" id="A0A165E0H7"/>
<evidence type="ECO:0000313" key="4">
    <source>
        <dbReference type="EMBL" id="KZV85805.1"/>
    </source>
</evidence>
<dbReference type="STRING" id="1314781.A0A165E0H7"/>
<feature type="region of interest" description="Disordered" evidence="2">
    <location>
        <begin position="1"/>
        <end position="60"/>
    </location>
</feature>
<keyword evidence="5" id="KW-1185">Reference proteome</keyword>
<dbReference type="PANTHER" id="PTHR19303">
    <property type="entry name" value="TRANSPOSON"/>
    <property type="match status" value="1"/>
</dbReference>
<reference evidence="4 5" key="1">
    <citation type="journal article" date="2016" name="Mol. Biol. Evol.">
        <title>Comparative Genomics of Early-Diverging Mushroom-Forming Fungi Provides Insights into the Origins of Lignocellulose Decay Capabilities.</title>
        <authorList>
            <person name="Nagy L.G."/>
            <person name="Riley R."/>
            <person name="Tritt A."/>
            <person name="Adam C."/>
            <person name="Daum C."/>
            <person name="Floudas D."/>
            <person name="Sun H."/>
            <person name="Yadav J.S."/>
            <person name="Pangilinan J."/>
            <person name="Larsson K.H."/>
            <person name="Matsuura K."/>
            <person name="Barry K."/>
            <person name="Labutti K."/>
            <person name="Kuo R."/>
            <person name="Ohm R.A."/>
            <person name="Bhattacharya S.S."/>
            <person name="Shirouzu T."/>
            <person name="Yoshinaga Y."/>
            <person name="Martin F.M."/>
            <person name="Grigoriev I.V."/>
            <person name="Hibbett D.S."/>
        </authorList>
    </citation>
    <scope>NUCLEOTIDE SEQUENCE [LARGE SCALE GENOMIC DNA]</scope>
    <source>
        <strain evidence="4 5">HHB12029</strain>
    </source>
</reference>
<dbReference type="Pfam" id="PF03221">
    <property type="entry name" value="HTH_Tnp_Tc5"/>
    <property type="match status" value="1"/>
</dbReference>
<feature type="region of interest" description="Disordered" evidence="2">
    <location>
        <begin position="516"/>
        <end position="536"/>
    </location>
</feature>
<dbReference type="InParanoid" id="A0A165E0H7"/>
<dbReference type="GO" id="GO:0003677">
    <property type="term" value="F:DNA binding"/>
    <property type="evidence" value="ECO:0007669"/>
    <property type="project" value="UniProtKB-KW"/>
</dbReference>
<dbReference type="FunCoup" id="A0A165E0H7">
    <property type="interactions" value="220"/>
</dbReference>
<feature type="compositionally biased region" description="Low complexity" evidence="2">
    <location>
        <begin position="20"/>
        <end position="30"/>
    </location>
</feature>
<keyword evidence="1" id="KW-0238">DNA-binding</keyword>
<dbReference type="InterPro" id="IPR009057">
    <property type="entry name" value="Homeodomain-like_sf"/>
</dbReference>
<feature type="domain" description="HTH CENPB-type" evidence="3">
    <location>
        <begin position="127"/>
        <end position="200"/>
    </location>
</feature>
<dbReference type="EMBL" id="KV426176">
    <property type="protein sequence ID" value="KZV85805.1"/>
    <property type="molecule type" value="Genomic_DNA"/>
</dbReference>
<dbReference type="PROSITE" id="PS51253">
    <property type="entry name" value="HTH_CENPB"/>
    <property type="match status" value="1"/>
</dbReference>
<dbReference type="Pfam" id="PF03184">
    <property type="entry name" value="DDE_1"/>
    <property type="match status" value="1"/>
</dbReference>
<accession>A0A165E0H7</accession>
<dbReference type="Proteomes" id="UP000077266">
    <property type="component" value="Unassembled WGS sequence"/>
</dbReference>
<dbReference type="PANTHER" id="PTHR19303:SF73">
    <property type="entry name" value="PROTEIN PDC2"/>
    <property type="match status" value="1"/>
</dbReference>
<dbReference type="Gene3D" id="1.10.10.60">
    <property type="entry name" value="Homeodomain-like"/>
    <property type="match status" value="1"/>
</dbReference>
<dbReference type="SUPFAM" id="SSF46689">
    <property type="entry name" value="Homeodomain-like"/>
    <property type="match status" value="1"/>
</dbReference>
<dbReference type="InterPro" id="IPR004875">
    <property type="entry name" value="DDE_SF_endonuclease_dom"/>
</dbReference>
<dbReference type="InterPro" id="IPR006600">
    <property type="entry name" value="HTH_CenpB_DNA-bd_dom"/>
</dbReference>
<evidence type="ECO:0000256" key="2">
    <source>
        <dbReference type="SAM" id="MobiDB-lite"/>
    </source>
</evidence>
<organism evidence="4 5">
    <name type="scientific">Exidia glandulosa HHB12029</name>
    <dbReference type="NCBI Taxonomy" id="1314781"/>
    <lineage>
        <taxon>Eukaryota</taxon>
        <taxon>Fungi</taxon>
        <taxon>Dikarya</taxon>
        <taxon>Basidiomycota</taxon>
        <taxon>Agaricomycotina</taxon>
        <taxon>Agaricomycetes</taxon>
        <taxon>Auriculariales</taxon>
        <taxon>Exidiaceae</taxon>
        <taxon>Exidia</taxon>
    </lineage>
</organism>